<protein>
    <recommendedName>
        <fullName evidence="7">TonB-dependent receptor</fullName>
    </recommendedName>
</protein>
<evidence type="ECO:0000256" key="4">
    <source>
        <dbReference type="SAM" id="MobiDB-lite"/>
    </source>
</evidence>
<sequence length="721" mass="75609">MFVIDAVPPSSPPSAAQATTQNPGTAPAGQAIVPEIVVTAPARPKSLQNATPVEELSEARISTYGARSVNDLIQQLQRRQGGRPFSIIVNGRRLGSLADLGELPAEALQAIEIYNPAEALRFGFGANEPLLNLSLKRKFGSLSLEGEGRGTTDGGGASVSGGGRGARLNGDDRLNGFANARANEGLLARQRPGIAGGSEPVPGDQSLVPRSRLFSGTLGAARPLGAGNLDIGLRTSGTQDSRRQGGGVRQEGRNRSSGLNTTYSNIVGDVFLTVSSDVGRSTSRSRIRAGADTSSCVGCGMVQDQDSATTSAELAGLMIGKIGSLPAGDMRVNLTVRRNRAHTTTTDRLNRQVIDTNYATTSAQANVNLPLIAASTPVLGMLGQIDLTPSINYNAIDGTGHVTGTTVALNWQPVSDLSINASLVRSGSLPSNDQINAPVQRLIGLTVYDYRIGALVPVEQVTGGAALVAQTRRDFRLNADYNGTVGKSRLNAGAGYARTATDRPTIRLTEPSAFAERYFPDRFGRDAVGRLVSVDTRPFNAVRQVAESVTGTIGLSGSRAGGRTNWNVGIQGERQLRQSLRLGPAIPVIDTLSNPLSVSTGVQGRQRWSGQMGVNGPRLGANLTASRTGGVRSTSVADPATGVDVAPLVRIDGRVFLTLRPPGATAAAGGGYRLELAVDNITNARPRIRTFDRTGSRTLNPWLLDPAGRTIMISIRMPIGR</sequence>
<reference evidence="6" key="1">
    <citation type="journal article" date="2019" name="Int. J. Syst. Evol. Microbiol.">
        <title>The Global Catalogue of Microorganisms (GCM) 10K type strain sequencing project: providing services to taxonomists for standard genome sequencing and annotation.</title>
        <authorList>
            <consortium name="The Broad Institute Genomics Platform"/>
            <consortium name="The Broad Institute Genome Sequencing Center for Infectious Disease"/>
            <person name="Wu L."/>
            <person name="Ma J."/>
        </authorList>
    </citation>
    <scope>NUCLEOTIDE SEQUENCE [LARGE SCALE GENOMIC DNA]</scope>
    <source>
        <strain evidence="6">JCM 17498</strain>
    </source>
</reference>
<feature type="region of interest" description="Disordered" evidence="4">
    <location>
        <begin position="1"/>
        <end position="28"/>
    </location>
</feature>
<evidence type="ECO:0000256" key="2">
    <source>
        <dbReference type="ARBA" id="ARBA00023136"/>
    </source>
</evidence>
<comment type="subcellular location">
    <subcellularLocation>
        <location evidence="1">Cell outer membrane</location>
    </subcellularLocation>
</comment>
<keyword evidence="6" id="KW-1185">Reference proteome</keyword>
<name>A0ABP7CUC4_9SPHN</name>
<accession>A0ABP7CUC4</accession>
<comment type="caution">
    <text evidence="5">The sequence shown here is derived from an EMBL/GenBank/DDBJ whole genome shotgun (WGS) entry which is preliminary data.</text>
</comment>
<dbReference type="EMBL" id="BAABBF010000001">
    <property type="protein sequence ID" value="GAA3694920.1"/>
    <property type="molecule type" value="Genomic_DNA"/>
</dbReference>
<proteinExistence type="predicted"/>
<keyword evidence="3" id="KW-0998">Cell outer membrane</keyword>
<dbReference type="Proteomes" id="UP001500523">
    <property type="component" value="Unassembled WGS sequence"/>
</dbReference>
<feature type="compositionally biased region" description="Gly residues" evidence="4">
    <location>
        <begin position="149"/>
        <end position="165"/>
    </location>
</feature>
<evidence type="ECO:0000313" key="5">
    <source>
        <dbReference type="EMBL" id="GAA3694920.1"/>
    </source>
</evidence>
<gene>
    <name evidence="5" type="ORF">GCM10022268_02080</name>
</gene>
<evidence type="ECO:0008006" key="7">
    <source>
        <dbReference type="Google" id="ProtNLM"/>
    </source>
</evidence>
<feature type="region of interest" description="Disordered" evidence="4">
    <location>
        <begin position="189"/>
        <end position="209"/>
    </location>
</feature>
<dbReference type="Gene3D" id="2.40.170.20">
    <property type="entry name" value="TonB-dependent receptor, beta-barrel domain"/>
    <property type="match status" value="1"/>
</dbReference>
<feature type="region of interest" description="Disordered" evidence="4">
    <location>
        <begin position="145"/>
        <end position="170"/>
    </location>
</feature>
<organism evidence="5 6">
    <name type="scientific">Sphingomonas cynarae</name>
    <dbReference type="NCBI Taxonomy" id="930197"/>
    <lineage>
        <taxon>Bacteria</taxon>
        <taxon>Pseudomonadati</taxon>
        <taxon>Pseudomonadota</taxon>
        <taxon>Alphaproteobacteria</taxon>
        <taxon>Sphingomonadales</taxon>
        <taxon>Sphingomonadaceae</taxon>
        <taxon>Sphingomonas</taxon>
    </lineage>
</organism>
<keyword evidence="2" id="KW-0472">Membrane</keyword>
<dbReference type="SUPFAM" id="SSF56935">
    <property type="entry name" value="Porins"/>
    <property type="match status" value="1"/>
</dbReference>
<dbReference type="RefSeq" id="WP_344691411.1">
    <property type="nucleotide sequence ID" value="NZ_BAABBF010000001.1"/>
</dbReference>
<evidence type="ECO:0000256" key="1">
    <source>
        <dbReference type="ARBA" id="ARBA00004442"/>
    </source>
</evidence>
<evidence type="ECO:0000256" key="3">
    <source>
        <dbReference type="ARBA" id="ARBA00023237"/>
    </source>
</evidence>
<evidence type="ECO:0000313" key="6">
    <source>
        <dbReference type="Proteomes" id="UP001500523"/>
    </source>
</evidence>
<feature type="region of interest" description="Disordered" evidence="4">
    <location>
        <begin position="229"/>
        <end position="260"/>
    </location>
</feature>
<dbReference type="InterPro" id="IPR036942">
    <property type="entry name" value="Beta-barrel_TonB_sf"/>
</dbReference>